<dbReference type="InterPro" id="IPR007072">
    <property type="entry name" value="RNMT_CmcI"/>
</dbReference>
<accession>A0ABW7CB73</accession>
<dbReference type="GO" id="GO:0008168">
    <property type="term" value="F:methyltransferase activity"/>
    <property type="evidence" value="ECO:0007669"/>
    <property type="project" value="UniProtKB-KW"/>
</dbReference>
<comment type="caution">
    <text evidence="4">The sequence shown here is derived from an EMBL/GenBank/DDBJ whole genome shotgun (WGS) entry which is preliminary data.</text>
</comment>
<keyword evidence="1 4" id="KW-0489">Methyltransferase</keyword>
<dbReference type="RefSeq" id="WP_393011417.1">
    <property type="nucleotide sequence ID" value="NZ_JAZAQF010000030.1"/>
</dbReference>
<sequence>MAGSELGASDRAESATPSAPDPNAGLMNAEGRFCHWRDRPWDSVRPIQTSFLTGSDAVAIEMAARSYRYRGIQTIKNPFDWALYSLLLWELKPRTIFEIGSFAGGSALWLGDHLNNFGIDGHIYSIDINPVTDVSHPKVTFLAGDGRDLGQTLSPDWLASLPRPWLVIEDADHSYGTTIAVLEFFHGWLDQGDYVIVEDSLSAGKPLQALEEFLMVCGDEYEIDTYFCDFYERNMTWCLNGFLRKRTAAGAIAPSFPPRELGEPGLPEWDEFWLNWIDNCLDLYERSPEHSGALAELSNARAQYSQQWYGTPAVELKTAWHTRKGQLYQRLIASHFSQRPILPSDWEFLQDFVEYCSGLPEPESAIRTALVAIAYPIPAVDRSVWERIYPQLPDWLAPAVTAALEAWQRR</sequence>
<dbReference type="PANTHER" id="PTHR40048:SF1">
    <property type="entry name" value="RHAMNOSYL O-METHYLTRANSFERASE"/>
    <property type="match status" value="1"/>
</dbReference>
<dbReference type="Gene3D" id="3.40.50.150">
    <property type="entry name" value="Vaccinia Virus protein VP39"/>
    <property type="match status" value="1"/>
</dbReference>
<dbReference type="Proteomes" id="UP001604335">
    <property type="component" value="Unassembled WGS sequence"/>
</dbReference>
<dbReference type="PANTHER" id="PTHR40048">
    <property type="entry name" value="RHAMNOSYL O-METHYLTRANSFERASE"/>
    <property type="match status" value="1"/>
</dbReference>
<proteinExistence type="predicted"/>
<dbReference type="EMBL" id="JAZAQF010000030">
    <property type="protein sequence ID" value="MFG3817233.1"/>
    <property type="molecule type" value="Genomic_DNA"/>
</dbReference>
<keyword evidence="2" id="KW-0808">Transferase</keyword>
<evidence type="ECO:0000256" key="3">
    <source>
        <dbReference type="SAM" id="MobiDB-lite"/>
    </source>
</evidence>
<evidence type="ECO:0000256" key="2">
    <source>
        <dbReference type="ARBA" id="ARBA00022679"/>
    </source>
</evidence>
<evidence type="ECO:0000256" key="1">
    <source>
        <dbReference type="ARBA" id="ARBA00022603"/>
    </source>
</evidence>
<evidence type="ECO:0000313" key="4">
    <source>
        <dbReference type="EMBL" id="MFG3817233.1"/>
    </source>
</evidence>
<reference evidence="5" key="1">
    <citation type="journal article" date="2024" name="Algal Res.">
        <title>Biochemical, toxicological and genomic investigation of a high-biomass producing Limnothrix strain isolated from Italian shallow drinking water reservoir.</title>
        <authorList>
            <person name="Simonazzi M."/>
            <person name="Shishido T.K."/>
            <person name="Delbaje E."/>
            <person name="Wahlsten M."/>
            <person name="Fewer D.P."/>
            <person name="Sivonen K."/>
            <person name="Pezzolesi L."/>
            <person name="Pistocchi R."/>
        </authorList>
    </citation>
    <scope>NUCLEOTIDE SEQUENCE [LARGE SCALE GENOMIC DNA]</scope>
    <source>
        <strain evidence="5">LRLZ20PSL1</strain>
    </source>
</reference>
<evidence type="ECO:0000313" key="5">
    <source>
        <dbReference type="Proteomes" id="UP001604335"/>
    </source>
</evidence>
<protein>
    <submittedName>
        <fullName evidence="4">CmcI family methyltransferase</fullName>
    </submittedName>
</protein>
<gene>
    <name evidence="4" type="ORF">VPK24_06250</name>
</gene>
<dbReference type="Pfam" id="PF04989">
    <property type="entry name" value="RMNT_CmcI"/>
    <property type="match status" value="1"/>
</dbReference>
<dbReference type="SUPFAM" id="SSF53335">
    <property type="entry name" value="S-adenosyl-L-methionine-dependent methyltransferases"/>
    <property type="match status" value="1"/>
</dbReference>
<feature type="region of interest" description="Disordered" evidence="3">
    <location>
        <begin position="1"/>
        <end position="26"/>
    </location>
</feature>
<organism evidence="4 5">
    <name type="scientific">Limnothrix redekei LRLZ20PSL1</name>
    <dbReference type="NCBI Taxonomy" id="3112953"/>
    <lineage>
        <taxon>Bacteria</taxon>
        <taxon>Bacillati</taxon>
        <taxon>Cyanobacteriota</taxon>
        <taxon>Cyanophyceae</taxon>
        <taxon>Pseudanabaenales</taxon>
        <taxon>Pseudanabaenaceae</taxon>
        <taxon>Limnothrix</taxon>
    </lineage>
</organism>
<keyword evidence="5" id="KW-1185">Reference proteome</keyword>
<dbReference type="InterPro" id="IPR029063">
    <property type="entry name" value="SAM-dependent_MTases_sf"/>
</dbReference>
<name>A0ABW7CB73_9CYAN</name>
<dbReference type="GO" id="GO:0032259">
    <property type="term" value="P:methylation"/>
    <property type="evidence" value="ECO:0007669"/>
    <property type="project" value="UniProtKB-KW"/>
</dbReference>